<comment type="catalytic activity">
    <reaction evidence="10 11">
        <text>L-glutamyl-tRNA(Gln) + L-glutamine + ATP + H2O = L-glutaminyl-tRNA(Gln) + L-glutamate + ADP + phosphate + H(+)</text>
        <dbReference type="Rhea" id="RHEA:17521"/>
        <dbReference type="Rhea" id="RHEA-COMP:9681"/>
        <dbReference type="Rhea" id="RHEA-COMP:9684"/>
        <dbReference type="ChEBI" id="CHEBI:15377"/>
        <dbReference type="ChEBI" id="CHEBI:15378"/>
        <dbReference type="ChEBI" id="CHEBI:29985"/>
        <dbReference type="ChEBI" id="CHEBI:30616"/>
        <dbReference type="ChEBI" id="CHEBI:43474"/>
        <dbReference type="ChEBI" id="CHEBI:58359"/>
        <dbReference type="ChEBI" id="CHEBI:78520"/>
        <dbReference type="ChEBI" id="CHEBI:78521"/>
        <dbReference type="ChEBI" id="CHEBI:456216"/>
    </reaction>
</comment>
<dbReference type="NCBIfam" id="TIGR00133">
    <property type="entry name" value="gatB"/>
    <property type="match status" value="1"/>
</dbReference>
<evidence type="ECO:0000256" key="8">
    <source>
        <dbReference type="ARBA" id="ARBA00024799"/>
    </source>
</evidence>
<protein>
    <recommendedName>
        <fullName evidence="3 11">Aspartyl/glutamyl-tRNA(Asn/Gln) amidotransferase subunit B</fullName>
        <shortName evidence="11">Asp/Glu-ADT subunit B</shortName>
        <ecNumber evidence="11">6.3.5.-</ecNumber>
    </recommendedName>
</protein>
<keyword evidence="13" id="KW-0808">Transferase</keyword>
<sequence length="483" mass="53597">MKNILDKYDLVVGLEIHVQLNTASKLFAADKNSFGDAPNSNVSPITLAHPGTLPKPNKAVISHAIKMGLAINCDIAPYTTFDRKNYFYPDLPKGYQTTQDQHPICRGGYIDVKSGDGIKRVKFNRIHIEEDAGKSSHDAEHEGSLLDYNRAGTPLIEMVTEPEISTAEEAGNLLTEIRKIVRYINVGDGNMEQGSLRCDANISLKPKGSDKLGKRVEIKNMNSIRNVQRAISHEVERQADILEVGKTVLQETRGFNDETGETTGQRTKEEANDYRYFPCPDLLAIHVSEEWIAEIQATLPQLPHEVLADLQTNFDLSAYDAEIIADQKELSDYFYATAKLTSHFKRIANWMIGPIKSYLNDSNIEIQEAVIKPALLAEIIEMVASDKLSFSMASTRLLPALIDSPHQSAFDLAKQMELLQSDDQDELVKTIEDVIASMPDKAKAYKNGKKGLLGLFVGEVMKKSGGKANPKVANKLIAELLEK</sequence>
<dbReference type="PANTHER" id="PTHR11659:SF0">
    <property type="entry name" value="GLUTAMYL-TRNA(GLN) AMIDOTRANSFERASE SUBUNIT B, MITOCHONDRIAL"/>
    <property type="match status" value="1"/>
</dbReference>
<dbReference type="InterPro" id="IPR003789">
    <property type="entry name" value="Asn/Gln_tRNA_amidoTrase-B-like"/>
</dbReference>
<evidence type="ECO:0000256" key="10">
    <source>
        <dbReference type="ARBA" id="ARBA00047913"/>
    </source>
</evidence>
<dbReference type="OrthoDB" id="9804078at2"/>
<dbReference type="Gene3D" id="1.10.10.410">
    <property type="match status" value="1"/>
</dbReference>
<dbReference type="AlphaFoldDB" id="A0A1W2GN51"/>
<dbReference type="SUPFAM" id="SSF55931">
    <property type="entry name" value="Glutamine synthetase/guanido kinase"/>
    <property type="match status" value="1"/>
</dbReference>
<comment type="function">
    <text evidence="8 11">Allows the formation of correctly charged Asn-tRNA(Asn) or Gln-tRNA(Gln) through the transamidation of misacylated Asp-tRNA(Asn) or Glu-tRNA(Gln) in organisms which lack either or both of asparaginyl-tRNA or glutaminyl-tRNA synthetases. The reaction takes place in the presence of glutamine and ATP through an activated phospho-Asp-tRNA(Asn) or phospho-Glu-tRNA(Gln).</text>
</comment>
<dbReference type="Pfam" id="PF02934">
    <property type="entry name" value="GatB_N"/>
    <property type="match status" value="1"/>
</dbReference>
<dbReference type="EC" id="6.3.5.-" evidence="11"/>
<keyword evidence="4 11" id="KW-0436">Ligase</keyword>
<dbReference type="SMART" id="SM00845">
    <property type="entry name" value="GatB_Yqey"/>
    <property type="match status" value="1"/>
</dbReference>
<evidence type="ECO:0000256" key="11">
    <source>
        <dbReference type="HAMAP-Rule" id="MF_00121"/>
    </source>
</evidence>
<evidence type="ECO:0000256" key="1">
    <source>
        <dbReference type="ARBA" id="ARBA00005306"/>
    </source>
</evidence>
<keyword evidence="7 11" id="KW-0648">Protein biosynthesis</keyword>
<keyword evidence="6 11" id="KW-0067">ATP-binding</keyword>
<keyword evidence="14" id="KW-1185">Reference proteome</keyword>
<dbReference type="GO" id="GO:0070681">
    <property type="term" value="P:glutaminyl-tRNAGln biosynthesis via transamidation"/>
    <property type="evidence" value="ECO:0007669"/>
    <property type="project" value="TreeGrafter"/>
</dbReference>
<dbReference type="HAMAP" id="MF_00121">
    <property type="entry name" value="GatB"/>
    <property type="match status" value="1"/>
</dbReference>
<keyword evidence="5 11" id="KW-0547">Nucleotide-binding</keyword>
<dbReference type="InterPro" id="IPR023168">
    <property type="entry name" value="GatB_Yqey_C_2"/>
</dbReference>
<dbReference type="GO" id="GO:0016740">
    <property type="term" value="F:transferase activity"/>
    <property type="evidence" value="ECO:0007669"/>
    <property type="project" value="UniProtKB-KW"/>
</dbReference>
<evidence type="ECO:0000256" key="9">
    <source>
        <dbReference type="ARBA" id="ARBA00047380"/>
    </source>
</evidence>
<dbReference type="GO" id="GO:0005524">
    <property type="term" value="F:ATP binding"/>
    <property type="evidence" value="ECO:0007669"/>
    <property type="project" value="UniProtKB-KW"/>
</dbReference>
<evidence type="ECO:0000256" key="5">
    <source>
        <dbReference type="ARBA" id="ARBA00022741"/>
    </source>
</evidence>
<evidence type="ECO:0000256" key="6">
    <source>
        <dbReference type="ARBA" id="ARBA00022840"/>
    </source>
</evidence>
<dbReference type="InterPro" id="IPR017958">
    <property type="entry name" value="Gln-tRNA_amidoTrfase_suB_CS"/>
</dbReference>
<dbReference type="NCBIfam" id="NF004014">
    <property type="entry name" value="PRK05477.1-4"/>
    <property type="match status" value="1"/>
</dbReference>
<dbReference type="Pfam" id="PF02637">
    <property type="entry name" value="GatB_Yqey"/>
    <property type="match status" value="1"/>
</dbReference>
<evidence type="ECO:0000256" key="2">
    <source>
        <dbReference type="ARBA" id="ARBA00011123"/>
    </source>
</evidence>
<evidence type="ECO:0000259" key="12">
    <source>
        <dbReference type="SMART" id="SM00845"/>
    </source>
</evidence>
<dbReference type="RefSeq" id="WP_084374208.1">
    <property type="nucleotide sequence ID" value="NZ_FWYF01000004.1"/>
</dbReference>
<dbReference type="Proteomes" id="UP000192472">
    <property type="component" value="Unassembled WGS sequence"/>
</dbReference>
<dbReference type="GO" id="GO:0050566">
    <property type="term" value="F:asparaginyl-tRNA synthase (glutamine-hydrolyzing) activity"/>
    <property type="evidence" value="ECO:0007669"/>
    <property type="project" value="RHEA"/>
</dbReference>
<dbReference type="GO" id="GO:0006412">
    <property type="term" value="P:translation"/>
    <property type="evidence" value="ECO:0007669"/>
    <property type="project" value="UniProtKB-UniRule"/>
</dbReference>
<dbReference type="InterPro" id="IPR014746">
    <property type="entry name" value="Gln_synth/guanido_kin_cat_dom"/>
</dbReference>
<comment type="similarity">
    <text evidence="1 11">Belongs to the GatB/GatE family. GatB subfamily.</text>
</comment>
<dbReference type="FunFam" id="1.10.10.410:FF:000001">
    <property type="entry name" value="Aspartyl/glutamyl-tRNA(Asn/Gln) amidotransferase subunit B"/>
    <property type="match status" value="1"/>
</dbReference>
<dbReference type="InterPro" id="IPR017959">
    <property type="entry name" value="Asn/Gln-tRNA_amidoTrfase_suB/E"/>
</dbReference>
<evidence type="ECO:0000256" key="3">
    <source>
        <dbReference type="ARBA" id="ARBA00016923"/>
    </source>
</evidence>
<comment type="subunit">
    <text evidence="2 11">Heterotrimer of A, B and C subunits.</text>
</comment>
<feature type="domain" description="Asn/Gln amidotransferase" evidence="12">
    <location>
        <begin position="332"/>
        <end position="481"/>
    </location>
</feature>
<name>A0A1W2GN51_REIFA</name>
<evidence type="ECO:0000313" key="13">
    <source>
        <dbReference type="EMBL" id="SMD37994.1"/>
    </source>
</evidence>
<reference evidence="13 14" key="1">
    <citation type="submission" date="2017-04" db="EMBL/GenBank/DDBJ databases">
        <authorList>
            <person name="Afonso C.L."/>
            <person name="Miller P.J."/>
            <person name="Scott M.A."/>
            <person name="Spackman E."/>
            <person name="Goraichik I."/>
            <person name="Dimitrov K.M."/>
            <person name="Suarez D.L."/>
            <person name="Swayne D.E."/>
        </authorList>
    </citation>
    <scope>NUCLEOTIDE SEQUENCE [LARGE SCALE GENOMIC DNA]</scope>
    <source>
        <strain evidence="13 14">DSM 26133</strain>
    </source>
</reference>
<dbReference type="InterPro" id="IPR004413">
    <property type="entry name" value="GatB"/>
</dbReference>
<comment type="catalytic activity">
    <reaction evidence="9 11">
        <text>L-aspartyl-tRNA(Asn) + L-glutamine + ATP + H2O = L-asparaginyl-tRNA(Asn) + L-glutamate + ADP + phosphate + 2 H(+)</text>
        <dbReference type="Rhea" id="RHEA:14513"/>
        <dbReference type="Rhea" id="RHEA-COMP:9674"/>
        <dbReference type="Rhea" id="RHEA-COMP:9677"/>
        <dbReference type="ChEBI" id="CHEBI:15377"/>
        <dbReference type="ChEBI" id="CHEBI:15378"/>
        <dbReference type="ChEBI" id="CHEBI:29985"/>
        <dbReference type="ChEBI" id="CHEBI:30616"/>
        <dbReference type="ChEBI" id="CHEBI:43474"/>
        <dbReference type="ChEBI" id="CHEBI:58359"/>
        <dbReference type="ChEBI" id="CHEBI:78515"/>
        <dbReference type="ChEBI" id="CHEBI:78516"/>
        <dbReference type="ChEBI" id="CHEBI:456216"/>
    </reaction>
</comment>
<dbReference type="InterPro" id="IPR006075">
    <property type="entry name" value="Asn/Gln-tRNA_Trfase_suB/E_cat"/>
</dbReference>
<dbReference type="EMBL" id="FWYF01000004">
    <property type="protein sequence ID" value="SMD37994.1"/>
    <property type="molecule type" value="Genomic_DNA"/>
</dbReference>
<evidence type="ECO:0000313" key="14">
    <source>
        <dbReference type="Proteomes" id="UP000192472"/>
    </source>
</evidence>
<gene>
    <name evidence="11" type="primary">gatB</name>
    <name evidence="13" type="ORF">SAMN04488029_3579</name>
</gene>
<evidence type="ECO:0000256" key="7">
    <source>
        <dbReference type="ARBA" id="ARBA00022917"/>
    </source>
</evidence>
<dbReference type="NCBIfam" id="NF004012">
    <property type="entry name" value="PRK05477.1-2"/>
    <property type="match status" value="1"/>
</dbReference>
<organism evidence="13 14">
    <name type="scientific">Reichenbachiella faecimaris</name>
    <dbReference type="NCBI Taxonomy" id="692418"/>
    <lineage>
        <taxon>Bacteria</taxon>
        <taxon>Pseudomonadati</taxon>
        <taxon>Bacteroidota</taxon>
        <taxon>Cytophagia</taxon>
        <taxon>Cytophagales</taxon>
        <taxon>Reichenbachiellaceae</taxon>
        <taxon>Reichenbachiella</taxon>
    </lineage>
</organism>
<dbReference type="SUPFAM" id="SSF89095">
    <property type="entry name" value="GatB/YqeY motif"/>
    <property type="match status" value="1"/>
</dbReference>
<dbReference type="PROSITE" id="PS01234">
    <property type="entry name" value="GATB"/>
    <property type="match status" value="1"/>
</dbReference>
<dbReference type="InterPro" id="IPR018027">
    <property type="entry name" value="Asn/Gln_amidotransferase"/>
</dbReference>
<proteinExistence type="inferred from homology"/>
<dbReference type="STRING" id="692418.SAMN04488029_3579"/>
<dbReference type="GO" id="GO:0050567">
    <property type="term" value="F:glutaminyl-tRNA synthase (glutamine-hydrolyzing) activity"/>
    <property type="evidence" value="ECO:0007669"/>
    <property type="project" value="UniProtKB-UniRule"/>
</dbReference>
<evidence type="ECO:0000256" key="4">
    <source>
        <dbReference type="ARBA" id="ARBA00022598"/>
    </source>
</evidence>
<dbReference type="PANTHER" id="PTHR11659">
    <property type="entry name" value="GLUTAMYL-TRNA GLN AMIDOTRANSFERASE SUBUNIT B MITOCHONDRIAL AND PROKARYOTIC PET112-RELATED"/>
    <property type="match status" value="1"/>
</dbReference>
<accession>A0A1W2GN51</accession>